<feature type="chain" id="PRO_5020261005" evidence="1">
    <location>
        <begin position="17"/>
        <end position="42"/>
    </location>
</feature>
<keyword evidence="1" id="KW-0732">Signal</keyword>
<sequence length="42" mass="4509">MLAIVFLSAIVTKATVNKTGTVTANTSRTEIIVGKYNILNLE</sequence>
<reference evidence="3" key="1">
    <citation type="journal article" date="2019" name="bioRxiv">
        <title>Genomics, evolutionary history and diagnostics of the Alternaria alternata species group including apple and Asian pear pathotypes.</title>
        <authorList>
            <person name="Armitage A.D."/>
            <person name="Cockerton H.M."/>
            <person name="Sreenivasaprasad S."/>
            <person name="Woodhall J.W."/>
            <person name="Lane C.R."/>
            <person name="Harrison R.J."/>
            <person name="Clarkson J.P."/>
        </authorList>
    </citation>
    <scope>NUCLEOTIDE SEQUENCE [LARGE SCALE GENOMIC DNA]</scope>
    <source>
        <strain evidence="3">RGR 97.0016</strain>
    </source>
</reference>
<name>A0A4Q4PW84_9PLEO</name>
<proteinExistence type="predicted"/>
<organism evidence="2 3">
    <name type="scientific">Alternaria arborescens</name>
    <dbReference type="NCBI Taxonomy" id="156630"/>
    <lineage>
        <taxon>Eukaryota</taxon>
        <taxon>Fungi</taxon>
        <taxon>Dikarya</taxon>
        <taxon>Ascomycota</taxon>
        <taxon>Pezizomycotina</taxon>
        <taxon>Dothideomycetes</taxon>
        <taxon>Pleosporomycetidae</taxon>
        <taxon>Pleosporales</taxon>
        <taxon>Pleosporineae</taxon>
        <taxon>Pleosporaceae</taxon>
        <taxon>Alternaria</taxon>
        <taxon>Alternaria sect. Alternaria</taxon>
    </lineage>
</organism>
<dbReference type="AlphaFoldDB" id="A0A4Q4PW84"/>
<gene>
    <name evidence="2" type="ORF">AA0113_g12729</name>
</gene>
<dbReference type="Proteomes" id="UP000293823">
    <property type="component" value="Unassembled WGS sequence"/>
</dbReference>
<evidence type="ECO:0000313" key="2">
    <source>
        <dbReference type="EMBL" id="RYO23715.1"/>
    </source>
</evidence>
<keyword evidence="3" id="KW-1185">Reference proteome</keyword>
<evidence type="ECO:0000256" key="1">
    <source>
        <dbReference type="SAM" id="SignalP"/>
    </source>
</evidence>
<accession>A0A4Q4PW84</accession>
<feature type="signal peptide" evidence="1">
    <location>
        <begin position="1"/>
        <end position="16"/>
    </location>
</feature>
<evidence type="ECO:0000313" key="3">
    <source>
        <dbReference type="Proteomes" id="UP000293823"/>
    </source>
</evidence>
<protein>
    <submittedName>
        <fullName evidence="2">Uncharacterized protein</fullName>
    </submittedName>
</protein>
<comment type="caution">
    <text evidence="2">The sequence shown here is derived from an EMBL/GenBank/DDBJ whole genome shotgun (WGS) entry which is preliminary data.</text>
</comment>
<dbReference type="EMBL" id="PEJP01000124">
    <property type="protein sequence ID" value="RYO23715.1"/>
    <property type="molecule type" value="Genomic_DNA"/>
</dbReference>